<evidence type="ECO:0000313" key="2">
    <source>
        <dbReference type="EMBL" id="KAK2973501.1"/>
    </source>
</evidence>
<gene>
    <name evidence="2" type="ORF">RJ640_020163</name>
</gene>
<name>A0AA88U9A3_9ASTE</name>
<dbReference type="PANTHER" id="PTHR45287:SF4">
    <property type="entry name" value="OS03G0691500 PROTEIN"/>
    <property type="match status" value="1"/>
</dbReference>
<feature type="coiled-coil region" evidence="1">
    <location>
        <begin position="383"/>
        <end position="417"/>
    </location>
</feature>
<feature type="coiled-coil region" evidence="1">
    <location>
        <begin position="117"/>
        <end position="224"/>
    </location>
</feature>
<feature type="coiled-coil region" evidence="1">
    <location>
        <begin position="538"/>
        <end position="587"/>
    </location>
</feature>
<dbReference type="Proteomes" id="UP001187471">
    <property type="component" value="Unassembled WGS sequence"/>
</dbReference>
<feature type="coiled-coil region" evidence="1">
    <location>
        <begin position="770"/>
        <end position="797"/>
    </location>
</feature>
<feature type="coiled-coil region" evidence="1">
    <location>
        <begin position="1"/>
        <end position="77"/>
    </location>
</feature>
<accession>A0AA88U9A3</accession>
<protein>
    <submittedName>
        <fullName evidence="2">Uncharacterized protein</fullName>
    </submittedName>
</protein>
<evidence type="ECO:0000313" key="3">
    <source>
        <dbReference type="Proteomes" id="UP001187471"/>
    </source>
</evidence>
<evidence type="ECO:0000256" key="1">
    <source>
        <dbReference type="SAM" id="Coils"/>
    </source>
</evidence>
<sequence length="975" mass="113859">MEGVYEELDTAKAEIEKLSAEYRVKAELSENLRRAHNEQVIKIQDLSSKLEKQALELMEKADEISVMRQRYEDVNQNMKEKETIIRGLSAANDRLRVDSHEKLKRCEEENRGLIFSLDEANVKNVDQEHKIRVLEEEIEGIKGMLFLSQKKCSEAEKRAKASKELRQREDMLLKFEEENRKVEDQLKWKKEQFKHLEEAHEKLKDNLQAREKEWERERSTLLDEISTLHTNLDSQTRIAADLQSRLQICNQALAHEESRRRYLEVQLSESKTCFDNVFAECEEAKLNLESLTGHRDKEIATLRDSLGTKETLCKEMKYSIGKLEQDNQERKLSLKELHEARIQEAGTSSLLPKLRNKLRGLEQIHADCSAKFKGKEAEWSFQMEKVRDQMNCCRSELESKDAEIKELRMEVEDCNSLVEQLALWNEESSVMLLVLKSEFMEAQLKFADEKANLDMKLKGLEKIHGNCLTRLKAKEAEWSFPMEKVIDELNCCRSGLESKDANIKELRMEAEYCSSVVEQLALQNEESSLMLLVLKSEFTEAQLKLTDEKAELDRKQMEREEHVSFLMKQLEMKNAALFEAQATLEEEHEKVASSLEKVETLHLNEQQQLLMQAELHRRKEMLKEEVLQLKIELRKVNDALDRANDELAQKCFEESEAEFELQIWKSVAERLNASLEQSHQMRREVEDSLLAQVTVEVTLNQQRESLVRVLEEKDGTVGWLQQRLVSLDQRLKGNDLQKERDLAEQEWVRKELEGAVQAQVDAESIREHEKKSLHQLLEEKNERIYDLQEEIDLLHEAWEKIKIAVFLKEFESQEKTLMIVESENSLSYLQQKLELQEKTVFSSIEEGAKIEAELEAKQFETRLSNSDALVRELDYDRRNTLEDVMKLSSERDNLFCIIEGLADRTENFSVEDIQLMSSLGKIVQSFGDYDVGIYLKNDDELFDPSKENMEIHSSPVIKKVETIIDDRSPFRTLNN</sequence>
<keyword evidence="3" id="KW-1185">Reference proteome</keyword>
<dbReference type="InterPro" id="IPR040262">
    <property type="entry name" value="At4g38062-like"/>
</dbReference>
<keyword evidence="1" id="KW-0175">Coiled coil</keyword>
<dbReference type="AlphaFoldDB" id="A0AA88U9A3"/>
<feature type="coiled-coil region" evidence="1">
    <location>
        <begin position="612"/>
        <end position="650"/>
    </location>
</feature>
<proteinExistence type="predicted"/>
<reference evidence="2" key="1">
    <citation type="submission" date="2022-12" db="EMBL/GenBank/DDBJ databases">
        <title>Draft genome assemblies for two species of Escallonia (Escalloniales).</title>
        <authorList>
            <person name="Chanderbali A."/>
            <person name="Dervinis C."/>
            <person name="Anghel I."/>
            <person name="Soltis D."/>
            <person name="Soltis P."/>
            <person name="Zapata F."/>
        </authorList>
    </citation>
    <scope>NUCLEOTIDE SEQUENCE</scope>
    <source>
        <strain evidence="2">UCBG92.1500</strain>
        <tissue evidence="2">Leaf</tissue>
    </source>
</reference>
<dbReference type="PANTHER" id="PTHR45287">
    <property type="entry name" value="OS03G0691500 PROTEIN"/>
    <property type="match status" value="1"/>
</dbReference>
<organism evidence="2 3">
    <name type="scientific">Escallonia rubra</name>
    <dbReference type="NCBI Taxonomy" id="112253"/>
    <lineage>
        <taxon>Eukaryota</taxon>
        <taxon>Viridiplantae</taxon>
        <taxon>Streptophyta</taxon>
        <taxon>Embryophyta</taxon>
        <taxon>Tracheophyta</taxon>
        <taxon>Spermatophyta</taxon>
        <taxon>Magnoliopsida</taxon>
        <taxon>eudicotyledons</taxon>
        <taxon>Gunneridae</taxon>
        <taxon>Pentapetalae</taxon>
        <taxon>asterids</taxon>
        <taxon>campanulids</taxon>
        <taxon>Escalloniales</taxon>
        <taxon>Escalloniaceae</taxon>
        <taxon>Escallonia</taxon>
    </lineage>
</organism>
<comment type="caution">
    <text evidence="2">The sequence shown here is derived from an EMBL/GenBank/DDBJ whole genome shotgun (WGS) entry which is preliminary data.</text>
</comment>
<dbReference type="EMBL" id="JAVXUO010002412">
    <property type="protein sequence ID" value="KAK2973501.1"/>
    <property type="molecule type" value="Genomic_DNA"/>
</dbReference>